<dbReference type="RefSeq" id="WP_008209920.1">
    <property type="nucleotide sequence ID" value="NZ_FOSR01000005.1"/>
</dbReference>
<evidence type="ECO:0000313" key="2">
    <source>
        <dbReference type="Proteomes" id="UP000198725"/>
    </source>
</evidence>
<accession>A0A1I4B9R1</accession>
<evidence type="ECO:0000313" key="1">
    <source>
        <dbReference type="EMBL" id="SFK65534.1"/>
    </source>
</evidence>
<proteinExistence type="predicted"/>
<protein>
    <recommendedName>
        <fullName evidence="3">TonB-dependent receptor</fullName>
    </recommendedName>
</protein>
<name>A0A1I4B9R1_9GAMM</name>
<gene>
    <name evidence="1" type="ORF">SAMN05192579_1054</name>
</gene>
<dbReference type="AlphaFoldDB" id="A0A1I4B9R1"/>
<reference evidence="2" key="1">
    <citation type="submission" date="2016-10" db="EMBL/GenBank/DDBJ databases">
        <authorList>
            <person name="Varghese N."/>
            <person name="Submissions S."/>
        </authorList>
    </citation>
    <scope>NUCLEOTIDE SEQUENCE [LARGE SCALE GENOMIC DNA]</scope>
    <source>
        <strain evidence="2">MO64</strain>
    </source>
</reference>
<sequence>MADVSGTTSNGFAYEGEYQLPTAGRVLWSVTFRKDGDFAGIRHGVVRGLQDADAAGLDEAVRRDIESTWTMSR</sequence>
<dbReference type="EMBL" id="FOSR01000005">
    <property type="protein sequence ID" value="SFK65534.1"/>
    <property type="molecule type" value="Genomic_DNA"/>
</dbReference>
<organism evidence="1 2">
    <name type="scientific">Rhodanobacter glycinis</name>
    <dbReference type="NCBI Taxonomy" id="582702"/>
    <lineage>
        <taxon>Bacteria</taxon>
        <taxon>Pseudomonadati</taxon>
        <taxon>Pseudomonadota</taxon>
        <taxon>Gammaproteobacteria</taxon>
        <taxon>Lysobacterales</taxon>
        <taxon>Rhodanobacteraceae</taxon>
        <taxon>Rhodanobacter</taxon>
    </lineage>
</organism>
<evidence type="ECO:0008006" key="3">
    <source>
        <dbReference type="Google" id="ProtNLM"/>
    </source>
</evidence>
<dbReference type="Proteomes" id="UP000198725">
    <property type="component" value="Unassembled WGS sequence"/>
</dbReference>
<keyword evidence="2" id="KW-1185">Reference proteome</keyword>